<dbReference type="NCBIfam" id="TIGR00128">
    <property type="entry name" value="fabD"/>
    <property type="match status" value="1"/>
</dbReference>
<dbReference type="InterPro" id="IPR016036">
    <property type="entry name" value="Malonyl_transacylase_ACP-bd"/>
</dbReference>
<comment type="caution">
    <text evidence="7">The sequence shown here is derived from an EMBL/GenBank/DDBJ whole genome shotgun (WGS) entry which is preliminary data.</text>
</comment>
<evidence type="ECO:0000313" key="8">
    <source>
        <dbReference type="Proteomes" id="UP000016860"/>
    </source>
</evidence>
<dbReference type="PANTHER" id="PTHR42681:SF1">
    <property type="entry name" value="MALONYL-COA-ACYL CARRIER PROTEIN TRANSACYLASE, MITOCHONDRIAL"/>
    <property type="match status" value="1"/>
</dbReference>
<dbReference type="InterPro" id="IPR001227">
    <property type="entry name" value="Ac_transferase_dom_sf"/>
</dbReference>
<dbReference type="EMBL" id="ATAY01000017">
    <property type="protein sequence ID" value="EPR13606.1"/>
    <property type="molecule type" value="Genomic_DNA"/>
</dbReference>
<dbReference type="SMART" id="SM00827">
    <property type="entry name" value="PKS_AT"/>
    <property type="match status" value="1"/>
</dbReference>
<dbReference type="InterPro" id="IPR050858">
    <property type="entry name" value="Mal-CoA-ACP_Trans/PKS_FabD"/>
</dbReference>
<dbReference type="InterPro" id="IPR016035">
    <property type="entry name" value="Acyl_Trfase/lysoPLipase"/>
</dbReference>
<evidence type="ECO:0000256" key="3">
    <source>
        <dbReference type="ARBA" id="ARBA00022679"/>
    </source>
</evidence>
<dbReference type="STRING" id="1330534.L323_03280"/>
<dbReference type="Pfam" id="PF00698">
    <property type="entry name" value="Acyl_transf_1"/>
    <property type="match status" value="1"/>
</dbReference>
<dbReference type="InterPro" id="IPR014043">
    <property type="entry name" value="Acyl_transferase_dom"/>
</dbReference>
<dbReference type="OrthoDB" id="9805460at2"/>
<dbReference type="GO" id="GO:0004314">
    <property type="term" value="F:[acyl-carrier-protein] S-malonyltransferase activity"/>
    <property type="evidence" value="ECO:0007669"/>
    <property type="project" value="UniProtKB-EC"/>
</dbReference>
<keyword evidence="3 7" id="KW-0808">Transferase</keyword>
<dbReference type="FunFam" id="3.30.70.250:FF:000001">
    <property type="entry name" value="Malonyl CoA-acyl carrier protein transacylase"/>
    <property type="match status" value="1"/>
</dbReference>
<name>U4R6L2_9FIRM</name>
<comment type="catalytic activity">
    <reaction evidence="5">
        <text>holo-[ACP] + malonyl-CoA = malonyl-[ACP] + CoA</text>
        <dbReference type="Rhea" id="RHEA:41792"/>
        <dbReference type="Rhea" id="RHEA-COMP:9623"/>
        <dbReference type="Rhea" id="RHEA-COMP:9685"/>
        <dbReference type="ChEBI" id="CHEBI:57287"/>
        <dbReference type="ChEBI" id="CHEBI:57384"/>
        <dbReference type="ChEBI" id="CHEBI:64479"/>
        <dbReference type="ChEBI" id="CHEBI:78449"/>
        <dbReference type="EC" id="2.3.1.39"/>
    </reaction>
</comment>
<dbReference type="Gene3D" id="3.40.366.10">
    <property type="entry name" value="Malonyl-Coenzyme A Acyl Carrier Protein, domain 2"/>
    <property type="match status" value="1"/>
</dbReference>
<dbReference type="GO" id="GO:0005829">
    <property type="term" value="C:cytosol"/>
    <property type="evidence" value="ECO:0007669"/>
    <property type="project" value="TreeGrafter"/>
</dbReference>
<dbReference type="Gene3D" id="3.30.70.250">
    <property type="entry name" value="Malonyl-CoA ACP transacylase, ACP-binding"/>
    <property type="match status" value="1"/>
</dbReference>
<organism evidence="7 8">
    <name type="scientific">Ruminiclostridium papyrosolvens C7</name>
    <dbReference type="NCBI Taxonomy" id="1330534"/>
    <lineage>
        <taxon>Bacteria</taxon>
        <taxon>Bacillati</taxon>
        <taxon>Bacillota</taxon>
        <taxon>Clostridia</taxon>
        <taxon>Eubacteriales</taxon>
        <taxon>Oscillospiraceae</taxon>
        <taxon>Ruminiclostridium</taxon>
    </lineage>
</organism>
<evidence type="ECO:0000256" key="5">
    <source>
        <dbReference type="ARBA" id="ARBA00048462"/>
    </source>
</evidence>
<dbReference type="EC" id="2.3.1.39" evidence="2"/>
<proteinExistence type="inferred from homology"/>
<gene>
    <name evidence="7" type="ORF">L323_03280</name>
</gene>
<dbReference type="GO" id="GO:0006633">
    <property type="term" value="P:fatty acid biosynthetic process"/>
    <property type="evidence" value="ECO:0007669"/>
    <property type="project" value="TreeGrafter"/>
</dbReference>
<dbReference type="Proteomes" id="UP000016860">
    <property type="component" value="Unassembled WGS sequence"/>
</dbReference>
<sequence>MNKIAFLFPGQGSQYTGMGKSLCDAHSIARETFEEANDTLGFDLQKLCFEGDSEELAKTENTQPAILTLSVAQFRVYKQELCIEPHYCAGHSLGELSALTCAGAIEFSDAVKIVRQRGRFMQKAVPIGIGAMAAVTGISRREVEEECGLNSDESRVVVIANYNSPEQIVISGHKEAVNLAADNLKAKGAKIIPLKVSAPFHSPLMNPAAEEMREELKKYKFVELKYPVISNVSARPYVSKESIPENLKSQIISPVRWQESMEFLQRCGVEVVVEMGPKTVLKNLAKRNTPDILAYAYDNNEDVSSLTDKLKPRNCDSKDSRLKLIVRCLAIAVCTKNKNWDNDKYVAGVVEPYRRVQELLAELEGNNMEPSLEQLTEALRMLKTVFITKKTDIKEQEERFKQIFDETGLGHLFRDADFQ</sequence>
<dbReference type="RefSeq" id="WP_020814275.1">
    <property type="nucleotide sequence ID" value="NZ_ATAY01000017.1"/>
</dbReference>
<dbReference type="InterPro" id="IPR004410">
    <property type="entry name" value="Malonyl_CoA-ACP_transAc_FabD"/>
</dbReference>
<dbReference type="AlphaFoldDB" id="U4R6L2"/>
<dbReference type="PANTHER" id="PTHR42681">
    <property type="entry name" value="MALONYL-COA-ACYL CARRIER PROTEIN TRANSACYLASE, MITOCHONDRIAL"/>
    <property type="match status" value="1"/>
</dbReference>
<evidence type="ECO:0000259" key="6">
    <source>
        <dbReference type="SMART" id="SM00827"/>
    </source>
</evidence>
<keyword evidence="4 7" id="KW-0012">Acyltransferase</keyword>
<accession>U4R6L2</accession>
<comment type="similarity">
    <text evidence="1">Belongs to the FabD family.</text>
</comment>
<evidence type="ECO:0000256" key="4">
    <source>
        <dbReference type="ARBA" id="ARBA00023315"/>
    </source>
</evidence>
<evidence type="ECO:0000256" key="1">
    <source>
        <dbReference type="ARBA" id="ARBA00008217"/>
    </source>
</evidence>
<protein>
    <recommendedName>
        <fullName evidence="2">[acyl-carrier-protein] S-malonyltransferase</fullName>
        <ecNumber evidence="2">2.3.1.39</ecNumber>
    </recommendedName>
</protein>
<evidence type="ECO:0000313" key="7">
    <source>
        <dbReference type="EMBL" id="EPR13606.1"/>
    </source>
</evidence>
<dbReference type="SUPFAM" id="SSF55048">
    <property type="entry name" value="Probable ACP-binding domain of malonyl-CoA ACP transacylase"/>
    <property type="match status" value="1"/>
</dbReference>
<evidence type="ECO:0000256" key="2">
    <source>
        <dbReference type="ARBA" id="ARBA00013258"/>
    </source>
</evidence>
<dbReference type="SUPFAM" id="SSF52151">
    <property type="entry name" value="FabD/lysophospholipase-like"/>
    <property type="match status" value="1"/>
</dbReference>
<feature type="domain" description="Malonyl-CoA:ACP transacylase (MAT)" evidence="6">
    <location>
        <begin position="7"/>
        <end position="310"/>
    </location>
</feature>
<reference evidence="7 8" key="1">
    <citation type="journal article" date="2013" name="Genome Announc.">
        <title>Draft Genome Sequence of the Cellulolytic Bacterium Clostridium papyrosolvens C7 (ATCC 700395).</title>
        <authorList>
            <person name="Zepeda V."/>
            <person name="Dassa B."/>
            <person name="Borovok I."/>
            <person name="Lamed R."/>
            <person name="Bayer E.A."/>
            <person name="Cate J.H."/>
        </authorList>
    </citation>
    <scope>NUCLEOTIDE SEQUENCE [LARGE SCALE GENOMIC DNA]</scope>
    <source>
        <strain evidence="7 8">C7</strain>
    </source>
</reference>
<dbReference type="PATRIC" id="fig|1330534.3.peg.654"/>